<keyword evidence="2 3" id="KW-0238">DNA-binding</keyword>
<evidence type="ECO:0000256" key="3">
    <source>
        <dbReference type="PROSITE-ProRule" id="PRU00335"/>
    </source>
</evidence>
<dbReference type="PANTHER" id="PTHR43479:SF8">
    <property type="entry name" value="TRANSCRIPTIONAL REGULATOR, TETR FAMILY"/>
    <property type="match status" value="1"/>
</dbReference>
<sequence>MGQRGRKKGSNGEQSKALLLRIAANEFAENGYHGTKVSSIVKRAGMTQPTFYLYFENKEAIFQELVESFRGNLFNLTRKSRLEPGIEINSLSGRITYGLAEMFTFFKENPDLTKISFFESSTSEELKRKLALQIEENLASEVENGYFSASVDMCTFAESLVGLIERLTVTQLFPGIKEPNRLAEEIVDIFLNGVINKSIKEE</sequence>
<reference evidence="5 6" key="1">
    <citation type="submission" date="2024-08" db="EMBL/GenBank/DDBJ databases">
        <title>Two novel Cytobacillus novel species.</title>
        <authorList>
            <person name="Liu G."/>
        </authorList>
    </citation>
    <scope>NUCLEOTIDE SEQUENCE [LARGE SCALE GENOMIC DNA]</scope>
    <source>
        <strain evidence="5 6">FJAT-53684</strain>
    </source>
</reference>
<proteinExistence type="predicted"/>
<keyword evidence="6" id="KW-1185">Reference proteome</keyword>
<comment type="caution">
    <text evidence="5">The sequence shown here is derived from an EMBL/GenBank/DDBJ whole genome shotgun (WGS) entry which is preliminary data.</text>
</comment>
<dbReference type="PRINTS" id="PR00455">
    <property type="entry name" value="HTHTETR"/>
</dbReference>
<accession>A0ABW6K0V6</accession>
<gene>
    <name evidence="5" type="ORF">ACFYKT_09735</name>
</gene>
<dbReference type="Proteomes" id="UP001601058">
    <property type="component" value="Unassembled WGS sequence"/>
</dbReference>
<dbReference type="Gene3D" id="1.10.357.10">
    <property type="entry name" value="Tetracycline Repressor, domain 2"/>
    <property type="match status" value="1"/>
</dbReference>
<dbReference type="Gene3D" id="1.10.10.60">
    <property type="entry name" value="Homeodomain-like"/>
    <property type="match status" value="1"/>
</dbReference>
<dbReference type="SUPFAM" id="SSF46689">
    <property type="entry name" value="Homeodomain-like"/>
    <property type="match status" value="1"/>
</dbReference>
<dbReference type="EMBL" id="JBIACJ010000004">
    <property type="protein sequence ID" value="MFE8696615.1"/>
    <property type="molecule type" value="Genomic_DNA"/>
</dbReference>
<evidence type="ECO:0000256" key="1">
    <source>
        <dbReference type="ARBA" id="ARBA00022491"/>
    </source>
</evidence>
<organism evidence="5 6">
    <name type="scientific">Cytobacillus mangrovibacter</name>
    <dbReference type="NCBI Taxonomy" id="3299024"/>
    <lineage>
        <taxon>Bacteria</taxon>
        <taxon>Bacillati</taxon>
        <taxon>Bacillota</taxon>
        <taxon>Bacilli</taxon>
        <taxon>Bacillales</taxon>
        <taxon>Bacillaceae</taxon>
        <taxon>Cytobacillus</taxon>
    </lineage>
</organism>
<dbReference type="InterPro" id="IPR050624">
    <property type="entry name" value="HTH-type_Tx_Regulator"/>
</dbReference>
<feature type="DNA-binding region" description="H-T-H motif" evidence="3">
    <location>
        <begin position="36"/>
        <end position="55"/>
    </location>
</feature>
<dbReference type="Pfam" id="PF00440">
    <property type="entry name" value="TetR_N"/>
    <property type="match status" value="1"/>
</dbReference>
<evidence type="ECO:0000313" key="5">
    <source>
        <dbReference type="EMBL" id="MFE8696615.1"/>
    </source>
</evidence>
<evidence type="ECO:0000313" key="6">
    <source>
        <dbReference type="Proteomes" id="UP001601058"/>
    </source>
</evidence>
<evidence type="ECO:0000259" key="4">
    <source>
        <dbReference type="PROSITE" id="PS50977"/>
    </source>
</evidence>
<dbReference type="InterPro" id="IPR001647">
    <property type="entry name" value="HTH_TetR"/>
</dbReference>
<dbReference type="PANTHER" id="PTHR43479">
    <property type="entry name" value="ACREF/ENVCD OPERON REPRESSOR-RELATED"/>
    <property type="match status" value="1"/>
</dbReference>
<dbReference type="SUPFAM" id="SSF48498">
    <property type="entry name" value="Tetracyclin repressor-like, C-terminal domain"/>
    <property type="match status" value="1"/>
</dbReference>
<dbReference type="RefSeq" id="WP_389218903.1">
    <property type="nucleotide sequence ID" value="NZ_JBIACJ010000004.1"/>
</dbReference>
<name>A0ABW6K0V6_9BACI</name>
<dbReference type="PROSITE" id="PS50977">
    <property type="entry name" value="HTH_TETR_2"/>
    <property type="match status" value="1"/>
</dbReference>
<dbReference type="InterPro" id="IPR036271">
    <property type="entry name" value="Tet_transcr_reg_TetR-rel_C_sf"/>
</dbReference>
<feature type="domain" description="HTH tetR-type" evidence="4">
    <location>
        <begin position="13"/>
        <end position="73"/>
    </location>
</feature>
<protein>
    <submittedName>
        <fullName evidence="5">TetR/AcrR family transcriptional regulator</fullName>
    </submittedName>
</protein>
<evidence type="ECO:0000256" key="2">
    <source>
        <dbReference type="ARBA" id="ARBA00023125"/>
    </source>
</evidence>
<keyword evidence="1" id="KW-0678">Repressor</keyword>
<dbReference type="InterPro" id="IPR009057">
    <property type="entry name" value="Homeodomain-like_sf"/>
</dbReference>